<dbReference type="GO" id="GO:0004045">
    <property type="term" value="F:peptidyl-tRNA hydrolase activity"/>
    <property type="evidence" value="ECO:0007669"/>
    <property type="project" value="UniProtKB-UniRule"/>
</dbReference>
<gene>
    <name evidence="7" type="primary">pth</name>
    <name evidence="10" type="ORF">SAMN04488503_0245</name>
</gene>
<dbReference type="OrthoDB" id="9800507at2"/>
<feature type="binding site" evidence="7">
    <location>
        <position position="17"/>
    </location>
    <ligand>
        <name>tRNA</name>
        <dbReference type="ChEBI" id="CHEBI:17843"/>
    </ligand>
</feature>
<keyword evidence="3 7" id="KW-0378">Hydrolase</keyword>
<evidence type="ECO:0000256" key="3">
    <source>
        <dbReference type="ARBA" id="ARBA00022801"/>
    </source>
</evidence>
<dbReference type="AlphaFoldDB" id="A0A238XLX2"/>
<dbReference type="RefSeq" id="WP_089272205.1">
    <property type="nucleotide sequence ID" value="NZ_FZOC01000001.1"/>
</dbReference>
<comment type="subunit">
    <text evidence="7">Monomer.</text>
</comment>
<keyword evidence="4 7" id="KW-0694">RNA-binding</keyword>
<keyword evidence="2 7" id="KW-0820">tRNA-binding</keyword>
<dbReference type="InterPro" id="IPR036416">
    <property type="entry name" value="Pept_tRNA_hydro_sf"/>
</dbReference>
<sequence>MDSISLILALGNPGSQYERTRHNFGFLLADALLAQAAERKSMALKTLRTGGDFDLYSLVFGGKSCLLAKPLTYMNLSGKAAARILGQHGIDPMEMLVLHDELDLPLGRMKLKRGGGANGHKGIDSIVEHVGAIDFLRLRLGIGRPRFSADVVRFVLEEFSPDEMRTVDHVRQAALKGLALLFRRGQAEAVQMLNAFRPPEGSDTLPKMDTPGAMG</sequence>
<evidence type="ECO:0000256" key="2">
    <source>
        <dbReference type="ARBA" id="ARBA00022555"/>
    </source>
</evidence>
<evidence type="ECO:0000256" key="4">
    <source>
        <dbReference type="ARBA" id="ARBA00022884"/>
    </source>
</evidence>
<dbReference type="PANTHER" id="PTHR17224">
    <property type="entry name" value="PEPTIDYL-TRNA HYDROLASE"/>
    <property type="match status" value="1"/>
</dbReference>
<dbReference type="Pfam" id="PF01195">
    <property type="entry name" value="Pept_tRNA_hydro"/>
    <property type="match status" value="1"/>
</dbReference>
<evidence type="ECO:0000256" key="9">
    <source>
        <dbReference type="RuleBase" id="RU004320"/>
    </source>
</evidence>
<dbReference type="HAMAP" id="MF_00083">
    <property type="entry name" value="Pept_tRNA_hydro_bact"/>
    <property type="match status" value="1"/>
</dbReference>
<comment type="subcellular location">
    <subcellularLocation>
        <location evidence="7">Cytoplasm</location>
    </subcellularLocation>
</comment>
<keyword evidence="11" id="KW-1185">Reference proteome</keyword>
<dbReference type="EMBL" id="FZOC01000001">
    <property type="protein sequence ID" value="SNR59672.1"/>
    <property type="molecule type" value="Genomic_DNA"/>
</dbReference>
<dbReference type="GO" id="GO:0005737">
    <property type="term" value="C:cytoplasm"/>
    <property type="evidence" value="ECO:0007669"/>
    <property type="project" value="UniProtKB-SubCell"/>
</dbReference>
<feature type="binding site" evidence="7">
    <location>
        <position position="73"/>
    </location>
    <ligand>
        <name>tRNA</name>
        <dbReference type="ChEBI" id="CHEBI:17843"/>
    </ligand>
</feature>
<dbReference type="CDD" id="cd00462">
    <property type="entry name" value="PTH"/>
    <property type="match status" value="1"/>
</dbReference>
<reference evidence="10 11" key="1">
    <citation type="submission" date="2017-06" db="EMBL/GenBank/DDBJ databases">
        <authorList>
            <person name="Kim H.J."/>
            <person name="Triplett B.A."/>
        </authorList>
    </citation>
    <scope>NUCLEOTIDE SEQUENCE [LARGE SCALE GENOMIC DNA]</scope>
    <source>
        <strain evidence="10 11">DSM 13116</strain>
    </source>
</reference>
<comment type="similarity">
    <text evidence="5 7 9">Belongs to the PTH family.</text>
</comment>
<evidence type="ECO:0000256" key="1">
    <source>
        <dbReference type="ARBA" id="ARBA00013260"/>
    </source>
</evidence>
<comment type="function">
    <text evidence="7">Catalyzes the release of premature peptidyl moieties from peptidyl-tRNA molecules trapped in stalled 50S ribosomal subunits, and thus maintains levels of free tRNAs and 50S ribosomes.</text>
</comment>
<dbReference type="NCBIfam" id="TIGR00447">
    <property type="entry name" value="pth"/>
    <property type="match status" value="1"/>
</dbReference>
<comment type="function">
    <text evidence="7">Hydrolyzes ribosome-free peptidyl-tRNAs (with 1 or more amino acids incorporated), which drop off the ribosome during protein synthesis, or as a result of ribosome stalling.</text>
</comment>
<evidence type="ECO:0000256" key="7">
    <source>
        <dbReference type="HAMAP-Rule" id="MF_00083"/>
    </source>
</evidence>
<feature type="site" description="Discriminates between blocked and unblocked aminoacyl-tRNA" evidence="7">
    <location>
        <position position="12"/>
    </location>
</feature>
<dbReference type="SUPFAM" id="SSF53178">
    <property type="entry name" value="Peptidyl-tRNA hydrolase-like"/>
    <property type="match status" value="1"/>
</dbReference>
<name>A0A238XLX2_9BACT</name>
<evidence type="ECO:0000256" key="8">
    <source>
        <dbReference type="RuleBase" id="RU000673"/>
    </source>
</evidence>
<feature type="active site" description="Proton acceptor" evidence="7">
    <location>
        <position position="22"/>
    </location>
</feature>
<organism evidence="10 11">
    <name type="scientific">Humidesulfovibrio mexicanus</name>
    <dbReference type="NCBI Taxonomy" id="147047"/>
    <lineage>
        <taxon>Bacteria</taxon>
        <taxon>Pseudomonadati</taxon>
        <taxon>Thermodesulfobacteriota</taxon>
        <taxon>Desulfovibrionia</taxon>
        <taxon>Desulfovibrionales</taxon>
        <taxon>Desulfovibrionaceae</taxon>
        <taxon>Humidesulfovibrio</taxon>
    </lineage>
</organism>
<dbReference type="GO" id="GO:0000049">
    <property type="term" value="F:tRNA binding"/>
    <property type="evidence" value="ECO:0007669"/>
    <property type="project" value="UniProtKB-UniRule"/>
</dbReference>
<comment type="caution">
    <text evidence="7">Lacks conserved residue(s) required for the propagation of feature annotation.</text>
</comment>
<dbReference type="GO" id="GO:0006515">
    <property type="term" value="P:protein quality control for misfolded or incompletely synthesized proteins"/>
    <property type="evidence" value="ECO:0007669"/>
    <property type="project" value="UniProtKB-UniRule"/>
</dbReference>
<keyword evidence="7" id="KW-0963">Cytoplasm</keyword>
<dbReference type="InterPro" id="IPR001328">
    <property type="entry name" value="Pept_tRNA_hydro"/>
</dbReference>
<dbReference type="InterPro" id="IPR018171">
    <property type="entry name" value="Pept_tRNA_hydro_CS"/>
</dbReference>
<dbReference type="PANTHER" id="PTHR17224:SF1">
    <property type="entry name" value="PEPTIDYL-TRNA HYDROLASE"/>
    <property type="match status" value="1"/>
</dbReference>
<protein>
    <recommendedName>
        <fullName evidence="6 7">Peptidyl-tRNA hydrolase</fullName>
        <shortName evidence="7">Pth</shortName>
        <ecNumber evidence="1 7">3.1.1.29</ecNumber>
    </recommendedName>
</protein>
<dbReference type="EC" id="3.1.1.29" evidence="1 7"/>
<dbReference type="PROSITE" id="PS01195">
    <property type="entry name" value="PEPT_TRNA_HYDROL_1"/>
    <property type="match status" value="1"/>
</dbReference>
<accession>A0A238XLX2</accession>
<dbReference type="Gene3D" id="3.40.50.1470">
    <property type="entry name" value="Peptidyl-tRNA hydrolase"/>
    <property type="match status" value="1"/>
</dbReference>
<evidence type="ECO:0000256" key="5">
    <source>
        <dbReference type="ARBA" id="ARBA00038063"/>
    </source>
</evidence>
<proteinExistence type="inferred from homology"/>
<evidence type="ECO:0000313" key="10">
    <source>
        <dbReference type="EMBL" id="SNR59672.1"/>
    </source>
</evidence>
<dbReference type="Proteomes" id="UP000198324">
    <property type="component" value="Unassembled WGS sequence"/>
</dbReference>
<feature type="binding site" evidence="7">
    <location>
        <position position="75"/>
    </location>
    <ligand>
        <name>tRNA</name>
        <dbReference type="ChEBI" id="CHEBI:17843"/>
    </ligand>
</feature>
<evidence type="ECO:0000256" key="6">
    <source>
        <dbReference type="ARBA" id="ARBA00050038"/>
    </source>
</evidence>
<evidence type="ECO:0000313" key="11">
    <source>
        <dbReference type="Proteomes" id="UP000198324"/>
    </source>
</evidence>
<feature type="site" description="Stabilizes the basic form of H active site to accept a proton" evidence="7">
    <location>
        <position position="100"/>
    </location>
</feature>
<dbReference type="GO" id="GO:0072344">
    <property type="term" value="P:rescue of stalled ribosome"/>
    <property type="evidence" value="ECO:0007669"/>
    <property type="project" value="UniProtKB-UniRule"/>
</dbReference>
<comment type="catalytic activity">
    <reaction evidence="7 8">
        <text>an N-acyl-L-alpha-aminoacyl-tRNA + H2O = an N-acyl-L-amino acid + a tRNA + H(+)</text>
        <dbReference type="Rhea" id="RHEA:54448"/>
        <dbReference type="Rhea" id="RHEA-COMP:10123"/>
        <dbReference type="Rhea" id="RHEA-COMP:13883"/>
        <dbReference type="ChEBI" id="CHEBI:15377"/>
        <dbReference type="ChEBI" id="CHEBI:15378"/>
        <dbReference type="ChEBI" id="CHEBI:59874"/>
        <dbReference type="ChEBI" id="CHEBI:78442"/>
        <dbReference type="ChEBI" id="CHEBI:138191"/>
        <dbReference type="EC" id="3.1.1.29"/>
    </reaction>
</comment>